<dbReference type="AlphaFoldDB" id="A0A167PUH2"/>
<feature type="signal peptide" evidence="1">
    <location>
        <begin position="1"/>
        <end position="21"/>
    </location>
</feature>
<evidence type="ECO:0000313" key="2">
    <source>
        <dbReference type="EMBL" id="KZO99132.1"/>
    </source>
</evidence>
<proteinExistence type="predicted"/>
<keyword evidence="1" id="KW-0732">Signal</keyword>
<sequence>MFFTTAFLAVFSACLASVASASPIPVERSALQGRAGPSGTVIFPPGNTVFLNLGQTGDLHIQYQRVNTTLPNDEGPAWTVGIDLFLEDPTGAQADMPITCGFRANPVTASVIDGHFVPPEDACGSYNLVAMEHQYYRGEVITFRAAAPYVSVTCGPIQ</sequence>
<accession>A0A167PUH2</accession>
<dbReference type="Proteomes" id="UP000076738">
    <property type="component" value="Unassembled WGS sequence"/>
</dbReference>
<evidence type="ECO:0008006" key="4">
    <source>
        <dbReference type="Google" id="ProtNLM"/>
    </source>
</evidence>
<dbReference type="EMBL" id="KV417273">
    <property type="protein sequence ID" value="KZO99132.1"/>
    <property type="molecule type" value="Genomic_DNA"/>
</dbReference>
<evidence type="ECO:0000313" key="3">
    <source>
        <dbReference type="Proteomes" id="UP000076738"/>
    </source>
</evidence>
<gene>
    <name evidence="2" type="ORF">CALVIDRAFT_561537</name>
</gene>
<keyword evidence="3" id="KW-1185">Reference proteome</keyword>
<name>A0A167PUH2_CALVF</name>
<dbReference type="OrthoDB" id="2503933at2759"/>
<feature type="chain" id="PRO_5007891304" description="Ubiquitin 3 binding protein But2 C-terminal domain-containing protein" evidence="1">
    <location>
        <begin position="22"/>
        <end position="158"/>
    </location>
</feature>
<reference evidence="2 3" key="1">
    <citation type="journal article" date="2016" name="Mol. Biol. Evol.">
        <title>Comparative Genomics of Early-Diverging Mushroom-Forming Fungi Provides Insights into the Origins of Lignocellulose Decay Capabilities.</title>
        <authorList>
            <person name="Nagy L.G."/>
            <person name="Riley R."/>
            <person name="Tritt A."/>
            <person name="Adam C."/>
            <person name="Daum C."/>
            <person name="Floudas D."/>
            <person name="Sun H."/>
            <person name="Yadav J.S."/>
            <person name="Pangilinan J."/>
            <person name="Larsson K.H."/>
            <person name="Matsuura K."/>
            <person name="Barry K."/>
            <person name="Labutti K."/>
            <person name="Kuo R."/>
            <person name="Ohm R.A."/>
            <person name="Bhattacharya S.S."/>
            <person name="Shirouzu T."/>
            <person name="Yoshinaga Y."/>
            <person name="Martin F.M."/>
            <person name="Grigoriev I.V."/>
            <person name="Hibbett D.S."/>
        </authorList>
    </citation>
    <scope>NUCLEOTIDE SEQUENCE [LARGE SCALE GENOMIC DNA]</scope>
    <source>
        <strain evidence="2 3">TUFC12733</strain>
    </source>
</reference>
<evidence type="ECO:0000256" key="1">
    <source>
        <dbReference type="SAM" id="SignalP"/>
    </source>
</evidence>
<protein>
    <recommendedName>
        <fullName evidence="4">Ubiquitin 3 binding protein But2 C-terminal domain-containing protein</fullName>
    </recommendedName>
</protein>
<organism evidence="2 3">
    <name type="scientific">Calocera viscosa (strain TUFC12733)</name>
    <dbReference type="NCBI Taxonomy" id="1330018"/>
    <lineage>
        <taxon>Eukaryota</taxon>
        <taxon>Fungi</taxon>
        <taxon>Dikarya</taxon>
        <taxon>Basidiomycota</taxon>
        <taxon>Agaricomycotina</taxon>
        <taxon>Dacrymycetes</taxon>
        <taxon>Dacrymycetales</taxon>
        <taxon>Dacrymycetaceae</taxon>
        <taxon>Calocera</taxon>
    </lineage>
</organism>